<dbReference type="FunFam" id="1.10.3470.10:FF:000001">
    <property type="entry name" value="Vitamin B12 ABC transporter permease BtuC"/>
    <property type="match status" value="1"/>
</dbReference>
<evidence type="ECO:0000256" key="6">
    <source>
        <dbReference type="ARBA" id="ARBA00022989"/>
    </source>
</evidence>
<evidence type="ECO:0000313" key="10">
    <source>
        <dbReference type="Proteomes" id="UP001239215"/>
    </source>
</evidence>
<feature type="transmembrane region" description="Helical" evidence="8">
    <location>
        <begin position="28"/>
        <end position="49"/>
    </location>
</feature>
<keyword evidence="4" id="KW-1003">Cell membrane</keyword>
<accession>A0AAJ1U4V3</accession>
<evidence type="ECO:0000313" key="9">
    <source>
        <dbReference type="EMBL" id="MDQ1105193.1"/>
    </source>
</evidence>
<dbReference type="SUPFAM" id="SSF81345">
    <property type="entry name" value="ABC transporter involved in vitamin B12 uptake, BtuC"/>
    <property type="match status" value="1"/>
</dbReference>
<sequence length="353" mass="35884">MSATVTTAAREAERVPVGLTGSNRVRTAGLLVVLLVLLGTCVASIAVGARDIAPSTLWAALTAYDDTVDEHVMVRELRVPRTVVGLVVGPALGVCGALIQAFTRNPLADPGILGVNAGATFGVTAAVGFLGLTAPLGYVWFALAGAGTVTVLVYLLGSAGGGRATPAKLTLAGVALSAVLGGLTTAIVLSDRETFDDLRFWGVGSIGGRQLDLVLSFTPLIVLGLLLALVVARPLNALALGDDLGTALGVRTGRVRVLVVVAVTLLAGTATALAGPIGFVGLVVPHVVRWFVGPDQRWILAFTVLAAPVLLLASDVVGRIAMPNGELRVGLVTALVGAPVLLVLARRRSVSGL</sequence>
<dbReference type="PANTHER" id="PTHR30472">
    <property type="entry name" value="FERRIC ENTEROBACTIN TRANSPORT SYSTEM PERMEASE PROTEIN"/>
    <property type="match status" value="1"/>
</dbReference>
<dbReference type="Pfam" id="PF01032">
    <property type="entry name" value="FecCD"/>
    <property type="match status" value="1"/>
</dbReference>
<dbReference type="RefSeq" id="WP_307201192.1">
    <property type="nucleotide sequence ID" value="NZ_JAUTAN010000001.1"/>
</dbReference>
<dbReference type="InterPro" id="IPR000522">
    <property type="entry name" value="ABC_transptr_permease_BtuC"/>
</dbReference>
<feature type="transmembrane region" description="Helical" evidence="8">
    <location>
        <begin position="298"/>
        <end position="317"/>
    </location>
</feature>
<feature type="transmembrane region" description="Helical" evidence="8">
    <location>
        <begin position="329"/>
        <end position="345"/>
    </location>
</feature>
<evidence type="ECO:0000256" key="7">
    <source>
        <dbReference type="ARBA" id="ARBA00023136"/>
    </source>
</evidence>
<dbReference type="Proteomes" id="UP001239215">
    <property type="component" value="Unassembled WGS sequence"/>
</dbReference>
<feature type="transmembrane region" description="Helical" evidence="8">
    <location>
        <begin position="210"/>
        <end position="232"/>
    </location>
</feature>
<keyword evidence="6 8" id="KW-1133">Transmembrane helix</keyword>
<keyword evidence="3" id="KW-0813">Transport</keyword>
<keyword evidence="7 8" id="KW-0472">Membrane</keyword>
<proteinExistence type="inferred from homology"/>
<evidence type="ECO:0000256" key="1">
    <source>
        <dbReference type="ARBA" id="ARBA00004651"/>
    </source>
</evidence>
<organism evidence="9 10">
    <name type="scientific">Nocardioides zeae</name>
    <dbReference type="NCBI Taxonomy" id="1457234"/>
    <lineage>
        <taxon>Bacteria</taxon>
        <taxon>Bacillati</taxon>
        <taxon>Actinomycetota</taxon>
        <taxon>Actinomycetes</taxon>
        <taxon>Propionibacteriales</taxon>
        <taxon>Nocardioidaceae</taxon>
        <taxon>Nocardioides</taxon>
    </lineage>
</organism>
<dbReference type="AlphaFoldDB" id="A0AAJ1U4V3"/>
<gene>
    <name evidence="9" type="ORF">QE405_002477</name>
</gene>
<comment type="subcellular location">
    <subcellularLocation>
        <location evidence="1">Cell membrane</location>
        <topology evidence="1">Multi-pass membrane protein</topology>
    </subcellularLocation>
</comment>
<evidence type="ECO:0000256" key="5">
    <source>
        <dbReference type="ARBA" id="ARBA00022692"/>
    </source>
</evidence>
<feature type="transmembrane region" description="Helical" evidence="8">
    <location>
        <begin position="257"/>
        <end position="278"/>
    </location>
</feature>
<feature type="transmembrane region" description="Helical" evidence="8">
    <location>
        <begin position="138"/>
        <end position="157"/>
    </location>
</feature>
<dbReference type="Gene3D" id="1.10.3470.10">
    <property type="entry name" value="ABC transporter involved in vitamin B12 uptake, BtuC"/>
    <property type="match status" value="1"/>
</dbReference>
<dbReference type="GO" id="GO:0033214">
    <property type="term" value="P:siderophore-iron import into cell"/>
    <property type="evidence" value="ECO:0007669"/>
    <property type="project" value="TreeGrafter"/>
</dbReference>
<keyword evidence="5 8" id="KW-0812">Transmembrane</keyword>
<evidence type="ECO:0000256" key="4">
    <source>
        <dbReference type="ARBA" id="ARBA00022475"/>
    </source>
</evidence>
<feature type="transmembrane region" description="Helical" evidence="8">
    <location>
        <begin position="82"/>
        <end position="99"/>
    </location>
</feature>
<name>A0AAJ1U4V3_9ACTN</name>
<evidence type="ECO:0000256" key="2">
    <source>
        <dbReference type="ARBA" id="ARBA00007935"/>
    </source>
</evidence>
<evidence type="ECO:0000256" key="8">
    <source>
        <dbReference type="SAM" id="Phobius"/>
    </source>
</evidence>
<dbReference type="GO" id="GO:0005886">
    <property type="term" value="C:plasma membrane"/>
    <property type="evidence" value="ECO:0007669"/>
    <property type="project" value="UniProtKB-SubCell"/>
</dbReference>
<dbReference type="GO" id="GO:0022857">
    <property type="term" value="F:transmembrane transporter activity"/>
    <property type="evidence" value="ECO:0007669"/>
    <property type="project" value="InterPro"/>
</dbReference>
<feature type="transmembrane region" description="Helical" evidence="8">
    <location>
        <begin position="111"/>
        <end position="132"/>
    </location>
</feature>
<comment type="caution">
    <text evidence="9">The sequence shown here is derived from an EMBL/GenBank/DDBJ whole genome shotgun (WGS) entry which is preliminary data.</text>
</comment>
<dbReference type="EMBL" id="JAUTAN010000001">
    <property type="protein sequence ID" value="MDQ1105193.1"/>
    <property type="molecule type" value="Genomic_DNA"/>
</dbReference>
<comment type="similarity">
    <text evidence="2">Belongs to the binding-protein-dependent transport system permease family. FecCD subfamily.</text>
</comment>
<reference evidence="9" key="1">
    <citation type="submission" date="2023-07" db="EMBL/GenBank/DDBJ databases">
        <title>Functional and genomic diversity of the sorghum phyllosphere microbiome.</title>
        <authorList>
            <person name="Shade A."/>
        </authorList>
    </citation>
    <scope>NUCLEOTIDE SEQUENCE</scope>
    <source>
        <strain evidence="9">SORGH_AS_1067</strain>
    </source>
</reference>
<feature type="transmembrane region" description="Helical" evidence="8">
    <location>
        <begin position="169"/>
        <end position="190"/>
    </location>
</feature>
<dbReference type="InterPro" id="IPR037294">
    <property type="entry name" value="ABC_BtuC-like"/>
</dbReference>
<evidence type="ECO:0000256" key="3">
    <source>
        <dbReference type="ARBA" id="ARBA00022448"/>
    </source>
</evidence>
<dbReference type="CDD" id="cd06550">
    <property type="entry name" value="TM_ABC_iron-siderophores_like"/>
    <property type="match status" value="1"/>
</dbReference>
<protein>
    <submittedName>
        <fullName evidence="9">Iron complex transport system permease protein</fullName>
    </submittedName>
</protein>
<dbReference type="PANTHER" id="PTHR30472:SF1">
    <property type="entry name" value="FE(3+) DICITRATE TRANSPORT SYSTEM PERMEASE PROTEIN FECC-RELATED"/>
    <property type="match status" value="1"/>
</dbReference>